<dbReference type="AlphaFoldDB" id="I1E004"/>
<comment type="caution">
    <text evidence="1">The sequence shown here is derived from an EMBL/GenBank/DDBJ whole genome shotgun (WGS) entry which is preliminary data.</text>
</comment>
<accession>I1E004</accession>
<organism evidence="1 2">
    <name type="scientific">Rheinheimera nanhaiensis E407-8</name>
    <dbReference type="NCBI Taxonomy" id="562729"/>
    <lineage>
        <taxon>Bacteria</taxon>
        <taxon>Pseudomonadati</taxon>
        <taxon>Pseudomonadota</taxon>
        <taxon>Gammaproteobacteria</taxon>
        <taxon>Chromatiales</taxon>
        <taxon>Chromatiaceae</taxon>
        <taxon>Rheinheimera</taxon>
    </lineage>
</organism>
<dbReference type="Proteomes" id="UP000004374">
    <property type="component" value="Unassembled WGS sequence"/>
</dbReference>
<evidence type="ECO:0000313" key="1">
    <source>
        <dbReference type="EMBL" id="GAB59632.1"/>
    </source>
</evidence>
<name>I1E004_9GAMM</name>
<dbReference type="EMBL" id="BAFK01000015">
    <property type="protein sequence ID" value="GAB59632.1"/>
    <property type="molecule type" value="Genomic_DNA"/>
</dbReference>
<gene>
    <name evidence="1" type="ORF">RNAN_2638</name>
</gene>
<proteinExistence type="predicted"/>
<reference evidence="1 2" key="1">
    <citation type="journal article" date="2012" name="J. Bacteriol.">
        <title>Genome Sequence of the Protease-Producing Bacterium Rheinheimera nanhaiensis E407-8T, Isolated from Deep-Sea Sediment of the South China Sea.</title>
        <authorList>
            <person name="Zhang X.-Y."/>
            <person name="Zhang Y.-J."/>
            <person name="Qin Q.-L."/>
            <person name="Xie B.-B."/>
            <person name="Chen X.-L."/>
            <person name="Zhou B.-C."/>
            <person name="Zhang Y.-Z."/>
        </authorList>
    </citation>
    <scope>NUCLEOTIDE SEQUENCE [LARGE SCALE GENOMIC DNA]</scope>
    <source>
        <strain evidence="1 2">E407-8</strain>
    </source>
</reference>
<protein>
    <submittedName>
        <fullName evidence="1">Uncharacterized protein</fullName>
    </submittedName>
</protein>
<dbReference type="STRING" id="562729.RNAN_2638"/>
<evidence type="ECO:0000313" key="2">
    <source>
        <dbReference type="Proteomes" id="UP000004374"/>
    </source>
</evidence>
<keyword evidence="2" id="KW-1185">Reference proteome</keyword>
<sequence>MLTIGVLCFSAACLNMISIEAFLHPCYCAAKILKKDVL</sequence>